<organism evidence="1 2">
    <name type="scientific">Rheinheimera riviphila</name>
    <dbReference type="NCBI Taxonomy" id="1834037"/>
    <lineage>
        <taxon>Bacteria</taxon>
        <taxon>Pseudomonadati</taxon>
        <taxon>Pseudomonadota</taxon>
        <taxon>Gammaproteobacteria</taxon>
        <taxon>Chromatiales</taxon>
        <taxon>Chromatiaceae</taxon>
        <taxon>Rheinheimera</taxon>
    </lineage>
</organism>
<protein>
    <recommendedName>
        <fullName evidence="3">Lipoprotein</fullName>
    </recommendedName>
</protein>
<dbReference type="AlphaFoldDB" id="A0A437QSJ0"/>
<evidence type="ECO:0008006" key="3">
    <source>
        <dbReference type="Google" id="ProtNLM"/>
    </source>
</evidence>
<proteinExistence type="predicted"/>
<dbReference type="Proteomes" id="UP000283077">
    <property type="component" value="Unassembled WGS sequence"/>
</dbReference>
<dbReference type="RefSeq" id="WP_127698929.1">
    <property type="nucleotide sequence ID" value="NZ_SACS01000009.1"/>
</dbReference>
<gene>
    <name evidence="1" type="ORF">EOE67_09870</name>
</gene>
<name>A0A437QSJ0_9GAMM</name>
<dbReference type="EMBL" id="SACS01000009">
    <property type="protein sequence ID" value="RVU37488.1"/>
    <property type="molecule type" value="Genomic_DNA"/>
</dbReference>
<comment type="caution">
    <text evidence="1">The sequence shown here is derived from an EMBL/GenBank/DDBJ whole genome shotgun (WGS) entry which is preliminary data.</text>
</comment>
<accession>A0A437QSJ0</accession>
<reference evidence="1 2" key="1">
    <citation type="submission" date="2019-01" db="EMBL/GenBank/DDBJ databases">
        <authorList>
            <person name="Chen W.-M."/>
        </authorList>
    </citation>
    <scope>NUCLEOTIDE SEQUENCE [LARGE SCALE GENOMIC DNA]</scope>
    <source>
        <strain evidence="1 2">KYPC3</strain>
    </source>
</reference>
<keyword evidence="2" id="KW-1185">Reference proteome</keyword>
<sequence>MKESGLLKRCFSIVAMLLFVVGIGGCEGKKEPAAAIADWQIALGDIQLTISPGQIPVETLLRLQLRSEQPLQLVSAEMTGVSMYMGKIPLRFTFDAATGLWSSDFMLGACSDPKMIWQLQLQLTDSSGTVRQLSTQLQSSWR</sequence>
<dbReference type="OrthoDB" id="6238758at2"/>
<dbReference type="PROSITE" id="PS51257">
    <property type="entry name" value="PROKAR_LIPOPROTEIN"/>
    <property type="match status" value="1"/>
</dbReference>
<evidence type="ECO:0000313" key="2">
    <source>
        <dbReference type="Proteomes" id="UP000283077"/>
    </source>
</evidence>
<evidence type="ECO:0000313" key="1">
    <source>
        <dbReference type="EMBL" id="RVU37488.1"/>
    </source>
</evidence>